<dbReference type="SUPFAM" id="SSF49464">
    <property type="entry name" value="Carboxypeptidase regulatory domain-like"/>
    <property type="match status" value="1"/>
</dbReference>
<gene>
    <name evidence="9" type="ORF">SAMN05421820_10372</name>
</gene>
<keyword evidence="9" id="KW-0675">Receptor</keyword>
<name>A0A1G9R2E5_9SPHI</name>
<dbReference type="RefSeq" id="WP_083361767.1">
    <property type="nucleotide sequence ID" value="NZ_FNGY01000003.1"/>
</dbReference>
<dbReference type="Gene3D" id="2.60.40.1120">
    <property type="entry name" value="Carboxypeptidase-like, regulatory domain"/>
    <property type="match status" value="1"/>
</dbReference>
<comment type="similarity">
    <text evidence="7">Belongs to the TonB-dependent receptor family.</text>
</comment>
<keyword evidence="4" id="KW-0408">Iron</keyword>
<evidence type="ECO:0000256" key="4">
    <source>
        <dbReference type="ARBA" id="ARBA00023004"/>
    </source>
</evidence>
<keyword evidence="6" id="KW-0998">Cell outer membrane</keyword>
<keyword evidence="7" id="KW-0798">TonB box</keyword>
<dbReference type="Gene3D" id="3.55.50.30">
    <property type="match status" value="1"/>
</dbReference>
<dbReference type="InterPro" id="IPR036942">
    <property type="entry name" value="Beta-barrel_TonB_sf"/>
</dbReference>
<dbReference type="GO" id="GO:0009279">
    <property type="term" value="C:cell outer membrane"/>
    <property type="evidence" value="ECO:0007669"/>
    <property type="project" value="UniProtKB-SubCell"/>
</dbReference>
<dbReference type="SUPFAM" id="SSF56935">
    <property type="entry name" value="Porins"/>
    <property type="match status" value="1"/>
</dbReference>
<evidence type="ECO:0000313" key="9">
    <source>
        <dbReference type="EMBL" id="SDM16615.1"/>
    </source>
</evidence>
<dbReference type="InterPro" id="IPR008969">
    <property type="entry name" value="CarboxyPept-like_regulatory"/>
</dbReference>
<keyword evidence="2" id="KW-0813">Transport</keyword>
<dbReference type="InterPro" id="IPR012910">
    <property type="entry name" value="Plug_dom"/>
</dbReference>
<proteinExistence type="inferred from homology"/>
<accession>A0A1G9R2E5</accession>
<reference evidence="10" key="1">
    <citation type="submission" date="2016-10" db="EMBL/GenBank/DDBJ databases">
        <authorList>
            <person name="Varghese N."/>
            <person name="Submissions S."/>
        </authorList>
    </citation>
    <scope>NUCLEOTIDE SEQUENCE [LARGE SCALE GENOMIC DNA]</scope>
    <source>
        <strain evidence="10">DSM 19110</strain>
    </source>
</reference>
<dbReference type="PANTHER" id="PTHR40980:SF4">
    <property type="entry name" value="TONB-DEPENDENT RECEPTOR-LIKE BETA-BARREL DOMAIN-CONTAINING PROTEIN"/>
    <property type="match status" value="1"/>
</dbReference>
<sequence length="1079" mass="121154">MNITLYFLIIKYFNKIKHQSLVMTALLSACCICSVSGNTKAQNATENRISLKLSNVNLTKGLTAVEDKAGCVINYNPAIFKTAHQISIDVKDMPVAQVVQKMLEGTGVTYKVSDPKTILLYKLPDPVKQGKISGKILDEKGEPLPGAGIKIVELNRTASSSVDGSFSISVDPGNYTVEISYVSYQGRRVTDVIVKSGQNTPLSISMKPASETLTGVVITGGYKKTSAEGLLAKQKNSAELSNGISAEQISKTPDANLGEALKRITGISTVDNKYVVVRGMGERYNAATLDGALLPSTEIGKRAFAFDLIPSNLIDNVTVSKTITPDMNATFAGGLVQINTKDIPDENFTSVSIGSSVNDNSIGKDFYAPQRGKYDYLGFDDGRRDFPKDLRITADVVAGRPDAPKAEDKYAQSRLFTKDNLSLYKTPAFIGQNYQFTLGRAMKLDTSNVLGIVGSLSYRNTQNITDISDARRGSFLLESNNFGNSYNFNTTWGAILNAGLKLKNHRISLRNTYTRKFENNTSIINNYRNDQIDDFKAGILPQNQRVEVNPTFLDLLQNKLGLQHQFGKLKLEWDIARTGIVRNQKDVVRRDLEPELIDGVYVLRTGTNSTQTGDFPISRHHYLNKETDYNWNISGIIPFNLANTRHTLKTGYGGIQKHLTLNWAGAQLNHNVQTSAALLNLPLSEKIKAENLNPKGFVWEVQPFLLDAYEGKSKQHAGYLMFDNRFNEQFRLVWGLRAEYYKYDEIRNPSNSKQYAGDENSPNAVKDPVWRWLPSANFTYSPTQKLNLRLAFSRTVIRPEFVERARFQMYNPDLNANVYSLSGLTSTRVDGLDFRAELFPDLGETISVGAFYRYFDKPVEVSKQLALDSRYEYVTRNSISAKNFGLELEFRKTLAFIGDQNWLKDLTLFGNATYIKSEVIQPTIIQAGDKDAIPGKNKRPLYGQTPYLINVGIQYDAKQLGLNLVYNRTGRKMYLVAARMRDNEYQMPFDQLDAQLSYKFLKPKLELKLNMANLLNKKIQYYDNIGSYRPATPEDGIPLENTDQWVKKPGFTDNYENGDTRTFTQRIGRSFSLQLNYNF</sequence>
<evidence type="ECO:0000256" key="2">
    <source>
        <dbReference type="ARBA" id="ARBA00022448"/>
    </source>
</evidence>
<evidence type="ECO:0000256" key="5">
    <source>
        <dbReference type="ARBA" id="ARBA00023136"/>
    </source>
</evidence>
<dbReference type="OrthoDB" id="9768470at2"/>
<dbReference type="GO" id="GO:0006826">
    <property type="term" value="P:iron ion transport"/>
    <property type="evidence" value="ECO:0007669"/>
    <property type="project" value="UniProtKB-KW"/>
</dbReference>
<dbReference type="Pfam" id="PF13620">
    <property type="entry name" value="CarboxypepD_reg"/>
    <property type="match status" value="1"/>
</dbReference>
<dbReference type="Pfam" id="PF07715">
    <property type="entry name" value="Plug"/>
    <property type="match status" value="1"/>
</dbReference>
<dbReference type="EMBL" id="FNGY01000003">
    <property type="protein sequence ID" value="SDM16615.1"/>
    <property type="molecule type" value="Genomic_DNA"/>
</dbReference>
<keyword evidence="10" id="KW-1185">Reference proteome</keyword>
<evidence type="ECO:0000259" key="8">
    <source>
        <dbReference type="SMART" id="SM00965"/>
    </source>
</evidence>
<dbReference type="SMART" id="SM00965">
    <property type="entry name" value="STN"/>
    <property type="match status" value="1"/>
</dbReference>
<dbReference type="InterPro" id="IPR000531">
    <property type="entry name" value="Beta-barrel_TonB"/>
</dbReference>
<dbReference type="Gene3D" id="2.40.170.20">
    <property type="entry name" value="TonB-dependent receptor, beta-barrel domain"/>
    <property type="match status" value="1"/>
</dbReference>
<dbReference type="PANTHER" id="PTHR40980">
    <property type="entry name" value="PLUG DOMAIN-CONTAINING PROTEIN"/>
    <property type="match status" value="1"/>
</dbReference>
<keyword evidence="3" id="KW-0410">Iron transport</keyword>
<evidence type="ECO:0000256" key="7">
    <source>
        <dbReference type="RuleBase" id="RU003357"/>
    </source>
</evidence>
<dbReference type="Gene3D" id="2.170.130.10">
    <property type="entry name" value="TonB-dependent receptor, plug domain"/>
    <property type="match status" value="1"/>
</dbReference>
<dbReference type="Proteomes" id="UP000183200">
    <property type="component" value="Unassembled WGS sequence"/>
</dbReference>
<organism evidence="9 10">
    <name type="scientific">Pedobacter steynii</name>
    <dbReference type="NCBI Taxonomy" id="430522"/>
    <lineage>
        <taxon>Bacteria</taxon>
        <taxon>Pseudomonadati</taxon>
        <taxon>Bacteroidota</taxon>
        <taxon>Sphingobacteriia</taxon>
        <taxon>Sphingobacteriales</taxon>
        <taxon>Sphingobacteriaceae</taxon>
        <taxon>Pedobacter</taxon>
    </lineage>
</organism>
<evidence type="ECO:0000256" key="1">
    <source>
        <dbReference type="ARBA" id="ARBA00004442"/>
    </source>
</evidence>
<dbReference type="InterPro" id="IPR011662">
    <property type="entry name" value="Secretin/TonB_short_N"/>
</dbReference>
<protein>
    <submittedName>
        <fullName evidence="9">Outer membrane receptor proteins, mostly Fe transport</fullName>
    </submittedName>
</protein>
<dbReference type="Pfam" id="PF07660">
    <property type="entry name" value="STN"/>
    <property type="match status" value="1"/>
</dbReference>
<keyword evidence="3" id="KW-0406">Ion transport</keyword>
<evidence type="ECO:0000256" key="3">
    <source>
        <dbReference type="ARBA" id="ARBA00022496"/>
    </source>
</evidence>
<keyword evidence="5 7" id="KW-0472">Membrane</keyword>
<comment type="subcellular location">
    <subcellularLocation>
        <location evidence="1 7">Cell outer membrane</location>
    </subcellularLocation>
</comment>
<evidence type="ECO:0000313" key="10">
    <source>
        <dbReference type="Proteomes" id="UP000183200"/>
    </source>
</evidence>
<dbReference type="Pfam" id="PF00593">
    <property type="entry name" value="TonB_dep_Rec_b-barrel"/>
    <property type="match status" value="1"/>
</dbReference>
<dbReference type="AlphaFoldDB" id="A0A1G9R2E5"/>
<dbReference type="InterPro" id="IPR037066">
    <property type="entry name" value="Plug_dom_sf"/>
</dbReference>
<feature type="domain" description="Secretin/TonB short N-terminal" evidence="8">
    <location>
        <begin position="71"/>
        <end position="123"/>
    </location>
</feature>
<evidence type="ECO:0000256" key="6">
    <source>
        <dbReference type="ARBA" id="ARBA00023237"/>
    </source>
</evidence>